<evidence type="ECO:0000256" key="1">
    <source>
        <dbReference type="ARBA" id="ARBA00004651"/>
    </source>
</evidence>
<dbReference type="PANTHER" id="PTHR37693">
    <property type="entry name" value="PHOSPHATIDYLGLYCEROL LYSYLTRANSFERASE"/>
    <property type="match status" value="1"/>
</dbReference>
<feature type="transmembrane region" description="Helical" evidence="6">
    <location>
        <begin position="39"/>
        <end position="61"/>
    </location>
</feature>
<feature type="transmembrane region" description="Helical" evidence="6">
    <location>
        <begin position="147"/>
        <end position="169"/>
    </location>
</feature>
<reference evidence="7 10" key="2">
    <citation type="submission" date="2020-10" db="EMBL/GenBank/DDBJ databases">
        <title>Genome sequences of Pseudomonas isolates.</title>
        <authorList>
            <person name="Wessels L."/>
            <person name="Reich F."/>
            <person name="Hammerl J."/>
        </authorList>
    </citation>
    <scope>NUCLEOTIDE SEQUENCE [LARGE SCALE GENOMIC DNA]</scope>
    <source>
        <strain evidence="7 10">20-MO00624-0</strain>
    </source>
</reference>
<keyword evidence="5 6" id="KW-0472">Membrane</keyword>
<evidence type="ECO:0000313" key="10">
    <source>
        <dbReference type="Proteomes" id="UP000626180"/>
    </source>
</evidence>
<dbReference type="GO" id="GO:0005886">
    <property type="term" value="C:plasma membrane"/>
    <property type="evidence" value="ECO:0007669"/>
    <property type="project" value="UniProtKB-SubCell"/>
</dbReference>
<proteinExistence type="predicted"/>
<evidence type="ECO:0000313" key="7">
    <source>
        <dbReference type="EMBL" id="MBF8640204.1"/>
    </source>
</evidence>
<feature type="transmembrane region" description="Helical" evidence="6">
    <location>
        <begin position="122"/>
        <end position="141"/>
    </location>
</feature>
<gene>
    <name evidence="7" type="ORF">IRZ65_05885</name>
    <name evidence="8" type="ORF">NCTC11842_01249</name>
</gene>
<dbReference type="Pfam" id="PF03706">
    <property type="entry name" value="LPG_synthase_TM"/>
    <property type="match status" value="1"/>
</dbReference>
<dbReference type="EMBL" id="UAUF01000009">
    <property type="protein sequence ID" value="SPZ03908.1"/>
    <property type="molecule type" value="Genomic_DNA"/>
</dbReference>
<organism evidence="8 9">
    <name type="scientific">Pseudomonas luteola</name>
    <dbReference type="NCBI Taxonomy" id="47886"/>
    <lineage>
        <taxon>Bacteria</taxon>
        <taxon>Pseudomonadati</taxon>
        <taxon>Pseudomonadota</taxon>
        <taxon>Gammaproteobacteria</taxon>
        <taxon>Pseudomonadales</taxon>
        <taxon>Pseudomonadaceae</taxon>
        <taxon>Pseudomonas</taxon>
    </lineage>
</organism>
<keyword evidence="10" id="KW-1185">Reference proteome</keyword>
<evidence type="ECO:0000256" key="6">
    <source>
        <dbReference type="SAM" id="Phobius"/>
    </source>
</evidence>
<keyword evidence="3 6" id="KW-0812">Transmembrane</keyword>
<reference evidence="8 9" key="1">
    <citation type="submission" date="2018-06" db="EMBL/GenBank/DDBJ databases">
        <authorList>
            <consortium name="Pathogen Informatics"/>
            <person name="Doyle S."/>
        </authorList>
    </citation>
    <scope>NUCLEOTIDE SEQUENCE [LARGE SCALE GENOMIC DNA]</scope>
    <source>
        <strain evidence="8 9">NCTC11842</strain>
    </source>
</reference>
<dbReference type="Proteomes" id="UP000626180">
    <property type="component" value="Unassembled WGS sequence"/>
</dbReference>
<feature type="transmembrane region" description="Helical" evidence="6">
    <location>
        <begin position="235"/>
        <end position="258"/>
    </location>
</feature>
<dbReference type="Proteomes" id="UP000250443">
    <property type="component" value="Unassembled WGS sequence"/>
</dbReference>
<evidence type="ECO:0000256" key="3">
    <source>
        <dbReference type="ARBA" id="ARBA00022692"/>
    </source>
</evidence>
<dbReference type="NCBIfam" id="TIGR00374">
    <property type="entry name" value="flippase-like domain"/>
    <property type="match status" value="1"/>
</dbReference>
<evidence type="ECO:0000313" key="8">
    <source>
        <dbReference type="EMBL" id="SPZ03908.1"/>
    </source>
</evidence>
<keyword evidence="4 6" id="KW-1133">Transmembrane helix</keyword>
<dbReference type="PANTHER" id="PTHR37693:SF1">
    <property type="entry name" value="INTEGRAL MEMBRANE PROTEIN"/>
    <property type="match status" value="1"/>
</dbReference>
<evidence type="ECO:0000256" key="5">
    <source>
        <dbReference type="ARBA" id="ARBA00023136"/>
    </source>
</evidence>
<dbReference type="InterPro" id="IPR022791">
    <property type="entry name" value="L-PG_synthase/AglD"/>
</dbReference>
<protein>
    <submittedName>
        <fullName evidence="7">Flippase-like domain-containing protein</fullName>
    </submittedName>
    <submittedName>
        <fullName evidence="8">Membrane protein</fullName>
    </submittedName>
</protein>
<evidence type="ECO:0000256" key="4">
    <source>
        <dbReference type="ARBA" id="ARBA00022989"/>
    </source>
</evidence>
<dbReference type="AlphaFoldDB" id="A0A2X2C980"/>
<name>A0A2X2C980_PSELU</name>
<evidence type="ECO:0000313" key="9">
    <source>
        <dbReference type="Proteomes" id="UP000250443"/>
    </source>
</evidence>
<evidence type="ECO:0000256" key="2">
    <source>
        <dbReference type="ARBA" id="ARBA00022475"/>
    </source>
</evidence>
<comment type="subcellular location">
    <subcellularLocation>
        <location evidence="1">Cell membrane</location>
        <topology evidence="1">Multi-pass membrane protein</topology>
    </subcellularLocation>
</comment>
<keyword evidence="2" id="KW-1003">Cell membrane</keyword>
<accession>A0A2X2C980</accession>
<sequence>MSRGVWLLLSALLAAALIPLLLGGTGLLGKLRDFPLDLLLLMLGMIVLCWNVNAVRLRLLLRRLHRTTHLRSLGIVMATEFAICATPGGAGGPFTMMALLARRGVRPAQATAVFAVDHISDLLFFVCALIGILIYALFHALNPHVGLLLGGTAALMTGIIVLLFGLARFHRAVLRSNGRIMKRLGVKQSRRLRWGRKVLRFRNALKESLRMPHSTLAAVFGLTALHWLLRNSILYITLVGLGAVIPWAWTFLIQMLALTAGQASLLPGGAGGAELASGALLTPMVGKSTAAAAILIWRAVTYYFYLIAGAPVFIHLAGRPLLNRLIRFRQT</sequence>
<feature type="transmembrane region" description="Helical" evidence="6">
    <location>
        <begin position="303"/>
        <end position="322"/>
    </location>
</feature>
<dbReference type="EMBL" id="JADMCD010000002">
    <property type="protein sequence ID" value="MBF8640204.1"/>
    <property type="molecule type" value="Genomic_DNA"/>
</dbReference>
<dbReference type="RefSeq" id="WP_010795248.1">
    <property type="nucleotide sequence ID" value="NZ_CP053063.1"/>
</dbReference>